<dbReference type="AlphaFoldDB" id="I7G8G1"/>
<protein>
    <submittedName>
        <fullName evidence="1">Macaca fascicularis brain cDNA clone: QmoA-11378, similar to human platelet-activating factor acetylhydrolase, isoform Ib,alpha subunit 45kDa (PAFAH1B1), mRNA, RefSeq: NM_000430.2</fullName>
    </submittedName>
</protein>
<proteinExistence type="evidence at transcript level"/>
<name>I7G8G1_MACFA</name>
<accession>I7G8G1</accession>
<dbReference type="EMBL" id="AB173962">
    <property type="protein sequence ID" value="BAE91024.1"/>
    <property type="molecule type" value="mRNA"/>
</dbReference>
<reference evidence="1" key="1">
    <citation type="journal article" date="2007" name="PLoS Biol.">
        <title>Rate of evolution in brain-expressed genes in humans and other primates.</title>
        <authorList>
            <person name="Wang H.-Y."/>
            <person name="Chien H.-C."/>
            <person name="Osada N."/>
            <person name="Hashimoto K."/>
            <person name="Sugano S."/>
            <person name="Gojobori T."/>
            <person name="Chou C.-K."/>
            <person name="Tsai S.-F."/>
            <person name="Wu C.-I."/>
            <person name="Shen C.-K.J."/>
        </authorList>
    </citation>
    <scope>NUCLEOTIDE SEQUENCE</scope>
</reference>
<dbReference type="GO" id="GO:0016787">
    <property type="term" value="F:hydrolase activity"/>
    <property type="evidence" value="ECO:0007669"/>
    <property type="project" value="UniProtKB-KW"/>
</dbReference>
<evidence type="ECO:0000313" key="1">
    <source>
        <dbReference type="EMBL" id="BAE91024.1"/>
    </source>
</evidence>
<keyword evidence="1" id="KW-0378">Hydrolase</keyword>
<sequence>MMRLLVWIVSRGLLLIGLEVHCCFVTFSIKLATYLRNKKLVELHPQMY</sequence>
<organism evidence="1">
    <name type="scientific">Macaca fascicularis</name>
    <name type="common">Crab-eating macaque</name>
    <name type="synonym">Cynomolgus monkey</name>
    <dbReference type="NCBI Taxonomy" id="9541"/>
    <lineage>
        <taxon>Eukaryota</taxon>
        <taxon>Metazoa</taxon>
        <taxon>Chordata</taxon>
        <taxon>Craniata</taxon>
        <taxon>Vertebrata</taxon>
        <taxon>Euteleostomi</taxon>
        <taxon>Mammalia</taxon>
        <taxon>Eutheria</taxon>
        <taxon>Euarchontoglires</taxon>
        <taxon>Primates</taxon>
        <taxon>Haplorrhini</taxon>
        <taxon>Catarrhini</taxon>
        <taxon>Cercopithecidae</taxon>
        <taxon>Cercopithecinae</taxon>
        <taxon>Macaca</taxon>
    </lineage>
</organism>